<dbReference type="Pfam" id="PF02464">
    <property type="entry name" value="CinA"/>
    <property type="match status" value="1"/>
</dbReference>
<dbReference type="Pfam" id="PF18146">
    <property type="entry name" value="CinA_KH"/>
    <property type="match status" value="1"/>
</dbReference>
<dbReference type="PANTHER" id="PTHR13939:SF0">
    <property type="entry name" value="NMN AMIDOHYDROLASE-LIKE PROTEIN YFAY"/>
    <property type="match status" value="1"/>
</dbReference>
<gene>
    <name evidence="2" type="ORF">VT99_11173</name>
</gene>
<dbReference type="CDD" id="cd00885">
    <property type="entry name" value="cinA"/>
    <property type="match status" value="1"/>
</dbReference>
<dbReference type="EC" id="3.5.1.42" evidence="2"/>
<dbReference type="Pfam" id="PF00994">
    <property type="entry name" value="MoCF_biosynth"/>
    <property type="match status" value="1"/>
</dbReference>
<dbReference type="Proteomes" id="UP000286862">
    <property type="component" value="Unassembled WGS sequence"/>
</dbReference>
<comment type="caution">
    <text evidence="2">The sequence shown here is derived from an EMBL/GenBank/DDBJ whole genome shotgun (WGS) entry which is preliminary data.</text>
</comment>
<dbReference type="PANTHER" id="PTHR13939">
    <property type="entry name" value="NICOTINAMIDE-NUCLEOTIDE AMIDOHYDROLASE PNCC"/>
    <property type="match status" value="1"/>
</dbReference>
<dbReference type="InterPro" id="IPR050101">
    <property type="entry name" value="CinA"/>
</dbReference>
<accession>A0A444J554</accession>
<dbReference type="Gene3D" id="3.40.980.10">
    <property type="entry name" value="MoaB/Mog-like domain"/>
    <property type="match status" value="1"/>
</dbReference>
<dbReference type="HAMAP" id="MF_00226_B">
    <property type="entry name" value="CinA_B"/>
    <property type="match status" value="1"/>
</dbReference>
<evidence type="ECO:0000313" key="3">
    <source>
        <dbReference type="Proteomes" id="UP000286862"/>
    </source>
</evidence>
<dbReference type="NCBIfam" id="TIGR00200">
    <property type="entry name" value="cinA_nterm"/>
    <property type="match status" value="1"/>
</dbReference>
<dbReference type="PIRSF" id="PIRSF006728">
    <property type="entry name" value="CinA"/>
    <property type="match status" value="1"/>
</dbReference>
<feature type="domain" description="MoaB/Mog" evidence="1">
    <location>
        <begin position="27"/>
        <end position="191"/>
    </location>
</feature>
<dbReference type="InterPro" id="IPR001453">
    <property type="entry name" value="MoaB/Mog_dom"/>
</dbReference>
<feature type="non-terminal residue" evidence="2">
    <location>
        <position position="1"/>
    </location>
</feature>
<dbReference type="Gene3D" id="3.30.70.2860">
    <property type="match status" value="1"/>
</dbReference>
<name>A0A444J554_9BACT</name>
<dbReference type="SUPFAM" id="SSF53218">
    <property type="entry name" value="Molybdenum cofactor biosynthesis proteins"/>
    <property type="match status" value="1"/>
</dbReference>
<dbReference type="SMART" id="SM00852">
    <property type="entry name" value="MoCF_biosynth"/>
    <property type="match status" value="1"/>
</dbReference>
<dbReference type="NCBIfam" id="TIGR00199">
    <property type="entry name" value="PncC_domain"/>
    <property type="match status" value="1"/>
</dbReference>
<dbReference type="InterPro" id="IPR008135">
    <property type="entry name" value="Competence-induced_CinA"/>
</dbReference>
<dbReference type="InterPro" id="IPR008136">
    <property type="entry name" value="CinA_C"/>
</dbReference>
<keyword evidence="2" id="KW-0378">Hydrolase</keyword>
<dbReference type="GO" id="GO:0019159">
    <property type="term" value="F:nicotinamide-nucleotide amidase activity"/>
    <property type="evidence" value="ECO:0007669"/>
    <property type="project" value="UniProtKB-EC"/>
</dbReference>
<reference evidence="2 3" key="1">
    <citation type="submission" date="2017-01" db="EMBL/GenBank/DDBJ databases">
        <title>The cable genome- insights into the physiology and evolution of filamentous bacteria capable of sulfide oxidation via long distance electron transfer.</title>
        <authorList>
            <person name="Schreiber L."/>
            <person name="Bjerg J.T."/>
            <person name="Boggild A."/>
            <person name="Van De Vossenberg J."/>
            <person name="Meysman F."/>
            <person name="Nielsen L.P."/>
            <person name="Schramm A."/>
            <person name="Kjeldsen K.U."/>
        </authorList>
    </citation>
    <scope>NUCLEOTIDE SEQUENCE [LARGE SCALE GENOMIC DNA]</scope>
    <source>
        <strain evidence="2">A2</strain>
    </source>
</reference>
<dbReference type="InterPro" id="IPR036653">
    <property type="entry name" value="CinA-like_C"/>
</dbReference>
<evidence type="ECO:0000313" key="2">
    <source>
        <dbReference type="EMBL" id="RWX48235.1"/>
    </source>
</evidence>
<proteinExistence type="inferred from homology"/>
<sequence length="433" mass="47312">PELNLLPLRRGGSVENDNVLCRTMIGEIIAIGNELTSGRITNTTSAFAARELFLAGHEIYAMHTIGDTPKLIGEALKRAIRRVDFVIVTGGLGPTTDDLTNEAVAEALQRPATLNEAILEKIRSQLRDPDGQLDALEKLAWLPEGAEVLSAEERMAGHLLVHDDIPVFFLPGVPVQAQKLLVDIVLPRLSGWSGCNKYQRMRLYKTVGLPEHEINQRLMPLEQEKQVSVGYYPVDFEVHVSLSVSGSSAEEADTLLNDAEQRIQETLGDHIYGMDRETLAEVVGNLLRENRLMLSTAESCTGGLISSQLTSVPGSSEWFAGGVVAYSNHVKEVLLNVDRDLLRNYGAVSGQVARAMAARLAARVGTKISLSVTGIAGPGGGTEEKPVGTVYIGLFYKNKVKDTLHHFSGRRKEIQEMTAQTALDMVRRVLLEK</sequence>
<organism evidence="2 3">
    <name type="scientific">Candidatus Electrothrix marina</name>
    <dbReference type="NCBI Taxonomy" id="1859130"/>
    <lineage>
        <taxon>Bacteria</taxon>
        <taxon>Pseudomonadati</taxon>
        <taxon>Thermodesulfobacteriota</taxon>
        <taxon>Desulfobulbia</taxon>
        <taxon>Desulfobulbales</taxon>
        <taxon>Desulfobulbaceae</taxon>
        <taxon>Candidatus Electrothrix</taxon>
    </lineage>
</organism>
<dbReference type="AlphaFoldDB" id="A0A444J554"/>
<dbReference type="EMBL" id="MTKQ01000117">
    <property type="protein sequence ID" value="RWX48235.1"/>
    <property type="molecule type" value="Genomic_DNA"/>
</dbReference>
<protein>
    <submittedName>
        <fullName evidence="2">Competence/damage-inducible protein cinA</fullName>
        <ecNumber evidence="2">3.5.1.42</ecNumber>
    </submittedName>
</protein>
<dbReference type="InterPro" id="IPR036425">
    <property type="entry name" value="MoaB/Mog-like_dom_sf"/>
</dbReference>
<dbReference type="InterPro" id="IPR041424">
    <property type="entry name" value="CinA_KH"/>
</dbReference>
<dbReference type="Gene3D" id="3.90.950.20">
    <property type="entry name" value="CinA-like"/>
    <property type="match status" value="1"/>
</dbReference>
<dbReference type="SUPFAM" id="SSF142433">
    <property type="entry name" value="CinA-like"/>
    <property type="match status" value="1"/>
</dbReference>
<evidence type="ECO:0000259" key="1">
    <source>
        <dbReference type="SMART" id="SM00852"/>
    </source>
</evidence>